<dbReference type="PANTHER" id="PTHR10127">
    <property type="entry name" value="DISCOIDIN, CUB, EGF, LAMININ , AND ZINC METALLOPROTEASE DOMAIN CONTAINING"/>
    <property type="match status" value="1"/>
</dbReference>
<sequence length="292" mass="33203">MLPHVGLIICLIGICTSFPAQPDKPVDEEDVSIPENGSDEGLYNPDNHPDVFEGDILRTKPDLIKNAINSEEYLWPNAAVIYKIEDSVGCPYSQQCKILMQAMKHYERQTCVRFKEWTGETNYISVFFNPDSGSCWSAVGMIGGEQKVSLGQRCWYKGIVIHELGHAVGFWHEMNRPDRDDWIYIFWENILPSLRPAFNKHDLTQSNLLGENFDYKSIMMYDEYAFSKDGISPTFKQKPMKRLDPSGGKESSAMLILEELISSTNVKEQIKKQLSLLTLCAHLSNILVGSRI</sequence>
<comment type="cofactor">
    <cofactor evidence="1 2">
        <name>Zn(2+)</name>
        <dbReference type="ChEBI" id="CHEBI:29105"/>
    </cofactor>
    <text evidence="1 2">Binds 1 zinc ion per subunit.</text>
</comment>
<evidence type="ECO:0000313" key="5">
    <source>
        <dbReference type="EMBL" id="CAH0386229.1"/>
    </source>
</evidence>
<evidence type="ECO:0000259" key="4">
    <source>
        <dbReference type="PROSITE" id="PS51864"/>
    </source>
</evidence>
<comment type="caution">
    <text evidence="1">Lacks conserved residue(s) required for the propagation of feature annotation.</text>
</comment>
<evidence type="ECO:0000256" key="3">
    <source>
        <dbReference type="SAM" id="MobiDB-lite"/>
    </source>
</evidence>
<feature type="region of interest" description="Disordered" evidence="3">
    <location>
        <begin position="23"/>
        <end position="45"/>
    </location>
</feature>
<dbReference type="Proteomes" id="UP001152759">
    <property type="component" value="Chromosome 3"/>
</dbReference>
<dbReference type="InterPro" id="IPR006026">
    <property type="entry name" value="Peptidase_Metallo"/>
</dbReference>
<feature type="active site" evidence="1">
    <location>
        <position position="163"/>
    </location>
</feature>
<dbReference type="SUPFAM" id="SSF55486">
    <property type="entry name" value="Metalloproteases ('zincins'), catalytic domain"/>
    <property type="match status" value="1"/>
</dbReference>
<keyword evidence="1 2" id="KW-0482">Metalloprotease</keyword>
<feature type="binding site" evidence="1">
    <location>
        <position position="162"/>
    </location>
    <ligand>
        <name>Zn(2+)</name>
        <dbReference type="ChEBI" id="CHEBI:29105"/>
        <note>catalytic</note>
    </ligand>
</feature>
<keyword evidence="1 2" id="KW-0479">Metal-binding</keyword>
<feature type="chain" id="PRO_5040532774" description="Metalloendopeptidase" evidence="2">
    <location>
        <begin position="18"/>
        <end position="292"/>
    </location>
</feature>
<reference evidence="5" key="1">
    <citation type="submission" date="2021-12" db="EMBL/GenBank/DDBJ databases">
        <authorList>
            <person name="King R."/>
        </authorList>
    </citation>
    <scope>NUCLEOTIDE SEQUENCE</scope>
</reference>
<dbReference type="PRINTS" id="PR00480">
    <property type="entry name" value="ASTACIN"/>
</dbReference>
<dbReference type="Pfam" id="PF01400">
    <property type="entry name" value="Astacin"/>
    <property type="match status" value="1"/>
</dbReference>
<organism evidence="5 6">
    <name type="scientific">Bemisia tabaci</name>
    <name type="common">Sweetpotato whitefly</name>
    <name type="synonym">Aleurodes tabaci</name>
    <dbReference type="NCBI Taxonomy" id="7038"/>
    <lineage>
        <taxon>Eukaryota</taxon>
        <taxon>Metazoa</taxon>
        <taxon>Ecdysozoa</taxon>
        <taxon>Arthropoda</taxon>
        <taxon>Hexapoda</taxon>
        <taxon>Insecta</taxon>
        <taxon>Pterygota</taxon>
        <taxon>Neoptera</taxon>
        <taxon>Paraneoptera</taxon>
        <taxon>Hemiptera</taxon>
        <taxon>Sternorrhyncha</taxon>
        <taxon>Aleyrodoidea</taxon>
        <taxon>Aleyrodidae</taxon>
        <taxon>Aleyrodinae</taxon>
        <taxon>Bemisia</taxon>
    </lineage>
</organism>
<dbReference type="Gene3D" id="3.40.390.10">
    <property type="entry name" value="Collagenase (Catalytic Domain)"/>
    <property type="match status" value="1"/>
</dbReference>
<keyword evidence="1 2" id="KW-0862">Zinc</keyword>
<dbReference type="InterPro" id="IPR001506">
    <property type="entry name" value="Peptidase_M12A"/>
</dbReference>
<evidence type="ECO:0000256" key="1">
    <source>
        <dbReference type="PROSITE-ProRule" id="PRU01211"/>
    </source>
</evidence>
<dbReference type="InterPro" id="IPR034035">
    <property type="entry name" value="Astacin-like_dom"/>
</dbReference>
<dbReference type="GO" id="GO:0006508">
    <property type="term" value="P:proteolysis"/>
    <property type="evidence" value="ECO:0007669"/>
    <property type="project" value="UniProtKB-KW"/>
</dbReference>
<dbReference type="PROSITE" id="PS51864">
    <property type="entry name" value="ASTACIN"/>
    <property type="match status" value="1"/>
</dbReference>
<dbReference type="SMART" id="SM00235">
    <property type="entry name" value="ZnMc"/>
    <property type="match status" value="1"/>
</dbReference>
<dbReference type="InterPro" id="IPR024079">
    <property type="entry name" value="MetalloPept_cat_dom_sf"/>
</dbReference>
<gene>
    <name evidence="5" type="ORF">BEMITA_LOCUS5379</name>
</gene>
<dbReference type="EMBL" id="OU963864">
    <property type="protein sequence ID" value="CAH0386229.1"/>
    <property type="molecule type" value="Genomic_DNA"/>
</dbReference>
<dbReference type="AlphaFoldDB" id="A0A9P0F025"/>
<feature type="binding site" evidence="1">
    <location>
        <position position="172"/>
    </location>
    <ligand>
        <name>Zn(2+)</name>
        <dbReference type="ChEBI" id="CHEBI:29105"/>
        <note>catalytic</note>
    </ligand>
</feature>
<dbReference type="GO" id="GO:0004222">
    <property type="term" value="F:metalloendopeptidase activity"/>
    <property type="evidence" value="ECO:0007669"/>
    <property type="project" value="UniProtKB-UniRule"/>
</dbReference>
<keyword evidence="6" id="KW-1185">Reference proteome</keyword>
<feature type="signal peptide" evidence="2">
    <location>
        <begin position="1"/>
        <end position="17"/>
    </location>
</feature>
<name>A0A9P0F025_BEMTA</name>
<keyword evidence="1 2" id="KW-0645">Protease</keyword>
<dbReference type="EC" id="3.4.24.-" evidence="2"/>
<accession>A0A9P0F025</accession>
<feature type="domain" description="Peptidase M12A" evidence="4">
    <location>
        <begin position="66"/>
        <end position="292"/>
    </location>
</feature>
<dbReference type="PANTHER" id="PTHR10127:SF850">
    <property type="entry name" value="METALLOENDOPEPTIDASE"/>
    <property type="match status" value="1"/>
</dbReference>
<proteinExistence type="predicted"/>
<dbReference type="CDD" id="cd04280">
    <property type="entry name" value="ZnMc_astacin_like"/>
    <property type="match status" value="1"/>
</dbReference>
<evidence type="ECO:0000313" key="6">
    <source>
        <dbReference type="Proteomes" id="UP001152759"/>
    </source>
</evidence>
<feature type="binding site" evidence="1">
    <location>
        <position position="166"/>
    </location>
    <ligand>
        <name>Zn(2+)</name>
        <dbReference type="ChEBI" id="CHEBI:29105"/>
        <note>catalytic</note>
    </ligand>
</feature>
<keyword evidence="2" id="KW-0732">Signal</keyword>
<evidence type="ECO:0000256" key="2">
    <source>
        <dbReference type="RuleBase" id="RU361183"/>
    </source>
</evidence>
<keyword evidence="1 2" id="KW-0378">Hydrolase</keyword>
<protein>
    <recommendedName>
        <fullName evidence="2">Metalloendopeptidase</fullName>
        <ecNumber evidence="2">3.4.24.-</ecNumber>
    </recommendedName>
</protein>
<dbReference type="GO" id="GO:0008270">
    <property type="term" value="F:zinc ion binding"/>
    <property type="evidence" value="ECO:0007669"/>
    <property type="project" value="UniProtKB-UniRule"/>
</dbReference>